<evidence type="ECO:0000256" key="2">
    <source>
        <dbReference type="ARBA" id="ARBA00008954"/>
    </source>
</evidence>
<evidence type="ECO:0000256" key="3">
    <source>
        <dbReference type="RuleBase" id="RU365036"/>
    </source>
</evidence>
<dbReference type="PANTHER" id="PTHR11986:SF18">
    <property type="entry name" value="ORNITHINE AMINOTRANSFERASE, MITOCHONDRIAL"/>
    <property type="match status" value="1"/>
</dbReference>
<comment type="caution">
    <text evidence="4">The sequence shown here is derived from an EMBL/GenBank/DDBJ whole genome shotgun (WGS) entry which is preliminary data.</text>
</comment>
<dbReference type="Pfam" id="PF00202">
    <property type="entry name" value="Aminotran_3"/>
    <property type="match status" value="1"/>
</dbReference>
<dbReference type="GO" id="GO:0030170">
    <property type="term" value="F:pyridoxal phosphate binding"/>
    <property type="evidence" value="ECO:0007669"/>
    <property type="project" value="InterPro"/>
</dbReference>
<dbReference type="SUPFAM" id="SSF53383">
    <property type="entry name" value="PLP-dependent transferases"/>
    <property type="match status" value="1"/>
</dbReference>
<evidence type="ECO:0000256" key="1">
    <source>
        <dbReference type="ARBA" id="ARBA00001933"/>
    </source>
</evidence>
<comment type="cofactor">
    <cofactor evidence="1 3">
        <name>pyridoxal 5'-phosphate</name>
        <dbReference type="ChEBI" id="CHEBI:597326"/>
    </cofactor>
</comment>
<reference evidence="4" key="1">
    <citation type="submission" date="2018-11" db="EMBL/GenBank/DDBJ databases">
        <authorList>
            <consortium name="Pathogen Informatics"/>
        </authorList>
    </citation>
    <scope>NUCLEOTIDE SEQUENCE</scope>
</reference>
<dbReference type="InterPro" id="IPR015421">
    <property type="entry name" value="PyrdxlP-dep_Trfase_major"/>
</dbReference>
<name>A0A3S5BGY9_9PLAT</name>
<dbReference type="Proteomes" id="UP000784294">
    <property type="component" value="Unassembled WGS sequence"/>
</dbReference>
<sequence>MNSYLNLYKPIYLGVEGGETACKLARKWAYEVKKVPSDKARIIFAEGNFWGRTLAAISSSTDPSCFTNFGPFMPGFDVIPYNDLEALKISGLIFL</sequence>
<evidence type="ECO:0000313" key="5">
    <source>
        <dbReference type="Proteomes" id="UP000784294"/>
    </source>
</evidence>
<dbReference type="EMBL" id="CAAALY010064681">
    <property type="protein sequence ID" value="VEL23901.1"/>
    <property type="molecule type" value="Genomic_DNA"/>
</dbReference>
<dbReference type="PANTHER" id="PTHR11986">
    <property type="entry name" value="AMINOTRANSFERASE CLASS III"/>
    <property type="match status" value="1"/>
</dbReference>
<organism evidence="4 5">
    <name type="scientific">Protopolystoma xenopodis</name>
    <dbReference type="NCBI Taxonomy" id="117903"/>
    <lineage>
        <taxon>Eukaryota</taxon>
        <taxon>Metazoa</taxon>
        <taxon>Spiralia</taxon>
        <taxon>Lophotrochozoa</taxon>
        <taxon>Platyhelminthes</taxon>
        <taxon>Monogenea</taxon>
        <taxon>Polyopisthocotylea</taxon>
        <taxon>Polystomatidea</taxon>
        <taxon>Polystomatidae</taxon>
        <taxon>Protopolystoma</taxon>
    </lineage>
</organism>
<dbReference type="GO" id="GO:0042802">
    <property type="term" value="F:identical protein binding"/>
    <property type="evidence" value="ECO:0007669"/>
    <property type="project" value="TreeGrafter"/>
</dbReference>
<proteinExistence type="inferred from homology"/>
<dbReference type="InterPro" id="IPR005814">
    <property type="entry name" value="Aminotrans_3"/>
</dbReference>
<accession>A0A3S5BGY9</accession>
<keyword evidence="3" id="KW-0663">Pyridoxal phosphate</keyword>
<dbReference type="GO" id="GO:0010121">
    <property type="term" value="P:L-arginine catabolic process to proline via ornithine"/>
    <property type="evidence" value="ECO:0007669"/>
    <property type="project" value="TreeGrafter"/>
</dbReference>
<gene>
    <name evidence="4" type="ORF">PXEA_LOCUS17341</name>
</gene>
<dbReference type="EC" id="2.6.1.13" evidence="3"/>
<dbReference type="Gene3D" id="3.40.640.10">
    <property type="entry name" value="Type I PLP-dependent aspartate aminotransferase-like (Major domain)"/>
    <property type="match status" value="1"/>
</dbReference>
<dbReference type="AlphaFoldDB" id="A0A3S5BGY9"/>
<dbReference type="InterPro" id="IPR015424">
    <property type="entry name" value="PyrdxlP-dep_Trfase"/>
</dbReference>
<comment type="pathway">
    <text evidence="3">Amino-acid biosynthesis; L-proline biosynthesis; L-glutamate 5-semialdehyde from L-ornithine: step 1/1.</text>
</comment>
<protein>
    <recommendedName>
        <fullName evidence="3">Ornithine aminotransferase</fullName>
        <ecNumber evidence="3">2.6.1.13</ecNumber>
    </recommendedName>
</protein>
<keyword evidence="3" id="KW-0032">Aminotransferase</keyword>
<dbReference type="OrthoDB" id="425114at2759"/>
<keyword evidence="3" id="KW-0808">Transferase</keyword>
<evidence type="ECO:0000313" key="4">
    <source>
        <dbReference type="EMBL" id="VEL23901.1"/>
    </source>
</evidence>
<dbReference type="GO" id="GO:0004587">
    <property type="term" value="F:ornithine aminotransferase activity"/>
    <property type="evidence" value="ECO:0007669"/>
    <property type="project" value="UniProtKB-EC"/>
</dbReference>
<dbReference type="GO" id="GO:0019544">
    <property type="term" value="P:L-arginine catabolic process to L-glutamate"/>
    <property type="evidence" value="ECO:0007669"/>
    <property type="project" value="TreeGrafter"/>
</dbReference>
<comment type="catalytic activity">
    <reaction evidence="3">
        <text>a 2-oxocarboxylate + L-ornithine = L-glutamate 5-semialdehyde + an L-alpha-amino acid</text>
        <dbReference type="Rhea" id="RHEA:13877"/>
        <dbReference type="ChEBI" id="CHEBI:35179"/>
        <dbReference type="ChEBI" id="CHEBI:46911"/>
        <dbReference type="ChEBI" id="CHEBI:58066"/>
        <dbReference type="ChEBI" id="CHEBI:59869"/>
        <dbReference type="EC" id="2.6.1.13"/>
    </reaction>
</comment>
<keyword evidence="5" id="KW-1185">Reference proteome</keyword>
<dbReference type="GO" id="GO:0005737">
    <property type="term" value="C:cytoplasm"/>
    <property type="evidence" value="ECO:0007669"/>
    <property type="project" value="TreeGrafter"/>
</dbReference>
<dbReference type="InterPro" id="IPR050103">
    <property type="entry name" value="Class-III_PLP-dep_AT"/>
</dbReference>
<comment type="similarity">
    <text evidence="2 3">Belongs to the class-III pyridoxal-phosphate-dependent aminotransferase family.</text>
</comment>